<evidence type="ECO:0000259" key="2">
    <source>
        <dbReference type="Pfam" id="PF04909"/>
    </source>
</evidence>
<dbReference type="EMBL" id="SUTE01000002">
    <property type="protein sequence ID" value="MBE6504224.1"/>
    <property type="molecule type" value="Genomic_DNA"/>
</dbReference>
<feature type="domain" description="Amidohydrolase-related" evidence="2">
    <location>
        <begin position="55"/>
        <end position="264"/>
    </location>
</feature>
<evidence type="ECO:0000313" key="3">
    <source>
        <dbReference type="EMBL" id="MBE6504224.1"/>
    </source>
</evidence>
<dbReference type="InterPro" id="IPR032466">
    <property type="entry name" value="Metal_Hydrolase"/>
</dbReference>
<keyword evidence="1" id="KW-0456">Lyase</keyword>
<comment type="caution">
    <text evidence="3">The sequence shown here is derived from an EMBL/GenBank/DDBJ whole genome shotgun (WGS) entry which is preliminary data.</text>
</comment>
<protein>
    <submittedName>
        <fullName evidence="3">Amidohydrolase</fullName>
    </submittedName>
</protein>
<dbReference type="PANTHER" id="PTHR21240:SF28">
    <property type="entry name" value="ISO-OROTATE DECARBOXYLASE (EUROFUNG)"/>
    <property type="match status" value="1"/>
</dbReference>
<dbReference type="GO" id="GO:0005737">
    <property type="term" value="C:cytoplasm"/>
    <property type="evidence" value="ECO:0007669"/>
    <property type="project" value="TreeGrafter"/>
</dbReference>
<dbReference type="GO" id="GO:0016787">
    <property type="term" value="F:hydrolase activity"/>
    <property type="evidence" value="ECO:0007669"/>
    <property type="project" value="InterPro"/>
</dbReference>
<organism evidence="3 4">
    <name type="scientific">Methanobrevibacter millerae</name>
    <dbReference type="NCBI Taxonomy" id="230361"/>
    <lineage>
        <taxon>Archaea</taxon>
        <taxon>Methanobacteriati</taxon>
        <taxon>Methanobacteriota</taxon>
        <taxon>Methanomada group</taxon>
        <taxon>Methanobacteria</taxon>
        <taxon>Methanobacteriales</taxon>
        <taxon>Methanobacteriaceae</taxon>
        <taxon>Methanobrevibacter</taxon>
    </lineage>
</organism>
<dbReference type="SUPFAM" id="SSF51556">
    <property type="entry name" value="Metallo-dependent hydrolases"/>
    <property type="match status" value="1"/>
</dbReference>
<dbReference type="PANTHER" id="PTHR21240">
    <property type="entry name" value="2-AMINO-3-CARBOXYLMUCONATE-6-SEMIALDEHYDE DECARBOXYLASE"/>
    <property type="match status" value="1"/>
</dbReference>
<name>A0A8T3VJA3_9EURY</name>
<evidence type="ECO:0000313" key="4">
    <source>
        <dbReference type="Proteomes" id="UP000762703"/>
    </source>
</evidence>
<dbReference type="RefSeq" id="WP_303735863.1">
    <property type="nucleotide sequence ID" value="NZ_SUTE01000002.1"/>
</dbReference>
<evidence type="ECO:0000256" key="1">
    <source>
        <dbReference type="ARBA" id="ARBA00023239"/>
    </source>
</evidence>
<dbReference type="Proteomes" id="UP000762703">
    <property type="component" value="Unassembled WGS sequence"/>
</dbReference>
<proteinExistence type="predicted"/>
<dbReference type="InterPro" id="IPR032465">
    <property type="entry name" value="ACMSD"/>
</dbReference>
<dbReference type="AlphaFoldDB" id="A0A8T3VJA3"/>
<reference evidence="3" key="1">
    <citation type="submission" date="2019-04" db="EMBL/GenBank/DDBJ databases">
        <title>Evolution of Biomass-Degrading Anaerobic Consortia Revealed by Metagenomics.</title>
        <authorList>
            <person name="Peng X."/>
        </authorList>
    </citation>
    <scope>NUCLEOTIDE SEQUENCE</scope>
    <source>
        <strain evidence="3">SIG12</strain>
    </source>
</reference>
<dbReference type="GO" id="GO:0019748">
    <property type="term" value="P:secondary metabolic process"/>
    <property type="evidence" value="ECO:0007669"/>
    <property type="project" value="TreeGrafter"/>
</dbReference>
<dbReference type="InterPro" id="IPR006680">
    <property type="entry name" value="Amidohydro-rel"/>
</dbReference>
<dbReference type="GO" id="GO:0016831">
    <property type="term" value="F:carboxy-lyase activity"/>
    <property type="evidence" value="ECO:0007669"/>
    <property type="project" value="InterPro"/>
</dbReference>
<sequence>MEKIINAHCHIYPDKIASKAVKGIRDFYDLDMSLNGKTDDLIKNGSRVGVVHYLVHSVATTPKQVSSINEFISYEVKEHPDLFTGFGTLHPDSVDIEGDVNYLLDLGLKGVKLHPDFQLFALNEERAFKLGEAINNADIPVLIHCGDFRYNYSNPEQLKPFLERFPNMTVIGAHFAGWSMWEDATKELAGTPNLYVDLSSSLYALSPETALELIHAYGSDRVLWGTDYPMWDAVSEMEYFNKIDLTQKERSQILYENASKLLKLD</sequence>
<dbReference type="Gene3D" id="3.20.20.140">
    <property type="entry name" value="Metal-dependent hydrolases"/>
    <property type="match status" value="1"/>
</dbReference>
<accession>A0A8T3VJA3</accession>
<gene>
    <name evidence="3" type="ORF">E7Z73_00570</name>
</gene>
<dbReference type="Pfam" id="PF04909">
    <property type="entry name" value="Amidohydro_2"/>
    <property type="match status" value="1"/>
</dbReference>